<dbReference type="PANTHER" id="PTHR43353:SF5">
    <property type="entry name" value="SUCCINATE-SEMIALDEHYDE DEHYDROGENASE, MITOCHONDRIAL"/>
    <property type="match status" value="1"/>
</dbReference>
<dbReference type="Proteomes" id="UP000436822">
    <property type="component" value="Unassembled WGS sequence"/>
</dbReference>
<sequence>MNMQAKLDAGITRAALIDGAWVDGQGGTFDVRNPHNGEVLHQVGACTASDVDAAVASAHAAQPGWAALSVIERAQIMRRIHTLFLERAEPIAQMITAEIGKTITDSREEVFEYSAPSWGKAAEEILRHRGLSFPSTQERTTNKRLVMNHRPLGVVACITPYNFPTDISSIALAHIAAAGNCVIWKPSEYAAVSCAMLADIFKEAGLPDGVINVVQGKGDAGAALVDHKDVDGVFFTGSTATGRKIAEKCALRPHLLELGGDGPFIILEDADIDAAVDGAMNGCFYYTGQVCTSAERLLVHESVYDEFVQKFTAKAHALKIGNPAEEDVEMGPLCNADTLKRVKAHVEDARAKGANIEQIGKEEGLYFPATILTDVTTDMDIMREETFGPVAPIYKIKDAQEAIDIAHISGLGLIASLWTRDLATAWRVGEALPHGSVNVNETSNYWDQLAPFGGTGQSGVGRELSQWFLETFTERKLLVFDLGGDVKYNRRAEGGW</sequence>
<dbReference type="GO" id="GO:0016620">
    <property type="term" value="F:oxidoreductase activity, acting on the aldehyde or oxo group of donors, NAD or NADP as acceptor"/>
    <property type="evidence" value="ECO:0007669"/>
    <property type="project" value="InterPro"/>
</dbReference>
<dbReference type="InterPro" id="IPR015590">
    <property type="entry name" value="Aldehyde_DH_dom"/>
</dbReference>
<dbReference type="Gene3D" id="3.40.309.10">
    <property type="entry name" value="Aldehyde Dehydrogenase, Chain A, domain 2"/>
    <property type="match status" value="1"/>
</dbReference>
<dbReference type="AlphaFoldDB" id="A0A6N6JDD7"/>
<organism evidence="4 5">
    <name type="scientific">Litoreibacter roseus</name>
    <dbReference type="NCBI Taxonomy" id="2601869"/>
    <lineage>
        <taxon>Bacteria</taxon>
        <taxon>Pseudomonadati</taxon>
        <taxon>Pseudomonadota</taxon>
        <taxon>Alphaproteobacteria</taxon>
        <taxon>Rhodobacterales</taxon>
        <taxon>Roseobacteraceae</taxon>
        <taxon>Litoreibacter</taxon>
    </lineage>
</organism>
<keyword evidence="5" id="KW-1185">Reference proteome</keyword>
<dbReference type="Pfam" id="PF00171">
    <property type="entry name" value="Aldedh"/>
    <property type="match status" value="1"/>
</dbReference>
<proteinExistence type="inferred from homology"/>
<evidence type="ECO:0000256" key="2">
    <source>
        <dbReference type="ARBA" id="ARBA00023002"/>
    </source>
</evidence>
<dbReference type="InterPro" id="IPR016163">
    <property type="entry name" value="Ald_DH_C"/>
</dbReference>
<evidence type="ECO:0000259" key="3">
    <source>
        <dbReference type="Pfam" id="PF00171"/>
    </source>
</evidence>
<comment type="similarity">
    <text evidence="1">Belongs to the aldehyde dehydrogenase family.</text>
</comment>
<keyword evidence="2" id="KW-0560">Oxidoreductase</keyword>
<comment type="caution">
    <text evidence="4">The sequence shown here is derived from an EMBL/GenBank/DDBJ whole genome shotgun (WGS) entry which is preliminary data.</text>
</comment>
<dbReference type="PANTHER" id="PTHR43353">
    <property type="entry name" value="SUCCINATE-SEMIALDEHYDE DEHYDROGENASE, MITOCHONDRIAL"/>
    <property type="match status" value="1"/>
</dbReference>
<reference evidence="4 5" key="1">
    <citation type="submission" date="2019-12" db="EMBL/GenBank/DDBJ databases">
        <title>Litoreibacter badius sp. nov., a novel bacteriochlorophyll a-containing bacterium in the genus Litoreibacter.</title>
        <authorList>
            <person name="Kanamuro M."/>
            <person name="Takabe Y."/>
            <person name="Mori K."/>
            <person name="Takaichi S."/>
            <person name="Hanada S."/>
        </authorList>
    </citation>
    <scope>NUCLEOTIDE SEQUENCE [LARGE SCALE GENOMIC DNA]</scope>
    <source>
        <strain evidence="4 5">K6</strain>
    </source>
</reference>
<dbReference type="OrthoDB" id="9812625at2"/>
<accession>A0A6N6JDD7</accession>
<gene>
    <name evidence="4" type="ORF">KIN_09140</name>
</gene>
<feature type="domain" description="Aldehyde dehydrogenase" evidence="3">
    <location>
        <begin position="21"/>
        <end position="476"/>
    </location>
</feature>
<dbReference type="FunFam" id="3.40.309.10:FF:000009">
    <property type="entry name" value="Aldehyde dehydrogenase A"/>
    <property type="match status" value="1"/>
</dbReference>
<name>A0A6N6JDD7_9RHOB</name>
<evidence type="ECO:0000313" key="5">
    <source>
        <dbReference type="Proteomes" id="UP000436822"/>
    </source>
</evidence>
<dbReference type="InterPro" id="IPR050740">
    <property type="entry name" value="Aldehyde_DH_Superfamily"/>
</dbReference>
<dbReference type="EMBL" id="BLJE01000001">
    <property type="protein sequence ID" value="GFE63840.1"/>
    <property type="molecule type" value="Genomic_DNA"/>
</dbReference>
<evidence type="ECO:0000256" key="1">
    <source>
        <dbReference type="ARBA" id="ARBA00009986"/>
    </source>
</evidence>
<protein>
    <submittedName>
        <fullName evidence="4">NAD-dependent succinate-semialdehyde dehydrogenase</fullName>
    </submittedName>
</protein>
<evidence type="ECO:0000313" key="4">
    <source>
        <dbReference type="EMBL" id="GFE63840.1"/>
    </source>
</evidence>
<dbReference type="SUPFAM" id="SSF53720">
    <property type="entry name" value="ALDH-like"/>
    <property type="match status" value="1"/>
</dbReference>
<dbReference type="FunFam" id="3.40.605.10:FF:000007">
    <property type="entry name" value="NAD/NADP-dependent betaine aldehyde dehydrogenase"/>
    <property type="match status" value="1"/>
</dbReference>
<dbReference type="InterPro" id="IPR016161">
    <property type="entry name" value="Ald_DH/histidinol_DH"/>
</dbReference>
<dbReference type="RefSeq" id="WP_159804732.1">
    <property type="nucleotide sequence ID" value="NZ_BLJE01000001.1"/>
</dbReference>
<dbReference type="Gene3D" id="3.40.605.10">
    <property type="entry name" value="Aldehyde Dehydrogenase, Chain A, domain 1"/>
    <property type="match status" value="1"/>
</dbReference>
<dbReference type="InterPro" id="IPR016162">
    <property type="entry name" value="Ald_DH_N"/>
</dbReference>